<dbReference type="PANTHER" id="PTHR46044">
    <property type="entry name" value="NITRILASE"/>
    <property type="match status" value="1"/>
</dbReference>
<accession>Q6RWQ2</accession>
<dbReference type="AlphaFoldDB" id="Q6RWQ2"/>
<dbReference type="Pfam" id="PF00795">
    <property type="entry name" value="CN_hydrolase"/>
    <property type="match status" value="1"/>
</dbReference>
<gene>
    <name evidence="3" type="ORF">BD5298</name>
</gene>
<evidence type="ECO:0000259" key="2">
    <source>
        <dbReference type="PROSITE" id="PS50263"/>
    </source>
</evidence>
<evidence type="ECO:0000256" key="1">
    <source>
        <dbReference type="ARBA" id="ARBA00008129"/>
    </source>
</evidence>
<reference evidence="3" key="1">
    <citation type="journal article" date="2004" name="Appl. Environ. Microbiol.">
        <title>Exploring nitrilase sequence space for enantioselective catalysis.</title>
        <authorList>
            <person name="Robertson D.E."/>
            <person name="Chaplin J.A."/>
            <person name="DeSantis G."/>
            <person name="Podar M."/>
            <person name="Madden M."/>
            <person name="Chi E."/>
            <person name="Richardson T."/>
            <person name="Milan A."/>
            <person name="Miller M."/>
            <person name="Weiner D.P."/>
            <person name="Wong K."/>
            <person name="McQuaid J."/>
            <person name="Farwell B."/>
            <person name="Preston L.A."/>
            <person name="Tan X."/>
            <person name="Snead M.A."/>
            <person name="Keller M."/>
            <person name="Mathur E."/>
            <person name="Kretz P.L."/>
            <person name="Burk M.J."/>
            <person name="Short J.M."/>
        </authorList>
    </citation>
    <scope>NUCLEOTIDE SEQUENCE</scope>
</reference>
<protein>
    <submittedName>
        <fullName evidence="3">Nitrilase</fullName>
        <ecNumber evidence="3">3.5.5.7</ecNumber>
    </submittedName>
</protein>
<dbReference type="CDD" id="cd07564">
    <property type="entry name" value="nitrilases_CHs"/>
    <property type="match status" value="1"/>
</dbReference>
<dbReference type="PROSITE" id="PS50263">
    <property type="entry name" value="CN_HYDROLASE"/>
    <property type="match status" value="1"/>
</dbReference>
<dbReference type="SUPFAM" id="SSF56317">
    <property type="entry name" value="Carbon-nitrogen hydrolase"/>
    <property type="match status" value="1"/>
</dbReference>
<dbReference type="InterPro" id="IPR044149">
    <property type="entry name" value="Nitrilases_CHs"/>
</dbReference>
<sequence>MRDRNFKLAAIQAEPVFFNRRASTEKACRLIKEAGAMGADIAGFSETWLPGYPFFIWGASADPSLLWKASAEYLANAVQIPGPETDQLCEAAKKAGIDVAIGVVELDEFTKGTAYCTLLFIGKEGKILGKHRKLKPTHRERTVWGEGDATGLSVHERPYGRISGLNCWEHNMVLPGYVLMSQGTHIHIAAWPGSEGKAPPAPSPMWERQLLLSRAFASQSAAYVILVGGLLNPQNIPAPYDELAVKYRGDSFIIDPRGEIIAGPAKGETILIAEGSMEQVLAAKSAFDVAGHYSRPDVFQLCVNRKPYRRVRETSEQDQPASERESES</sequence>
<dbReference type="Gene3D" id="3.60.110.10">
    <property type="entry name" value="Carbon-nitrogen hydrolase"/>
    <property type="match status" value="1"/>
</dbReference>
<dbReference type="PANTHER" id="PTHR46044:SF1">
    <property type="entry name" value="CN HYDROLASE DOMAIN-CONTAINING PROTEIN"/>
    <property type="match status" value="1"/>
</dbReference>
<dbReference type="InterPro" id="IPR036526">
    <property type="entry name" value="C-N_Hydrolase_sf"/>
</dbReference>
<feature type="domain" description="CN hydrolase" evidence="2">
    <location>
        <begin position="6"/>
        <end position="277"/>
    </location>
</feature>
<proteinExistence type="inferred from homology"/>
<dbReference type="EMBL" id="AY487450">
    <property type="protein sequence ID" value="AAR97397.1"/>
    <property type="molecule type" value="Genomic_DNA"/>
</dbReference>
<dbReference type="SMR" id="Q6RWQ2"/>
<organism evidence="3">
    <name type="scientific">uncultured organism</name>
    <dbReference type="NCBI Taxonomy" id="155900"/>
    <lineage>
        <taxon>unclassified sequences</taxon>
        <taxon>environmental samples</taxon>
    </lineage>
</organism>
<evidence type="ECO:0000313" key="3">
    <source>
        <dbReference type="EMBL" id="AAR97397.1"/>
    </source>
</evidence>
<name>Q6RWQ2_9ZZZZ</name>
<keyword evidence="3" id="KW-0378">Hydrolase</keyword>
<dbReference type="InterPro" id="IPR003010">
    <property type="entry name" value="C-N_Hydrolase"/>
</dbReference>
<dbReference type="EC" id="3.5.5.7" evidence="3"/>
<comment type="similarity">
    <text evidence="1">Belongs to the carbon-nitrogen hydrolase superfamily. Nitrilase family.</text>
</comment>
<dbReference type="GO" id="GO:0018762">
    <property type="term" value="F:aliphatic nitrilase activity"/>
    <property type="evidence" value="ECO:0007669"/>
    <property type="project" value="UniProtKB-EC"/>
</dbReference>